<dbReference type="InterPro" id="IPR011009">
    <property type="entry name" value="Kinase-like_dom_sf"/>
</dbReference>
<dbReference type="Gene3D" id="1.10.510.10">
    <property type="entry name" value="Transferase(Phosphotransferase) domain 1"/>
    <property type="match status" value="2"/>
</dbReference>
<evidence type="ECO:0000256" key="3">
    <source>
        <dbReference type="ARBA" id="ARBA00022840"/>
    </source>
</evidence>
<dbReference type="Pfam" id="PF00069">
    <property type="entry name" value="Pkinase"/>
    <property type="match status" value="2"/>
</dbReference>
<dbReference type="PROSITE" id="PS50011">
    <property type="entry name" value="PROTEIN_KINASE_DOM"/>
    <property type="match status" value="1"/>
</dbReference>
<keyword evidence="3" id="KW-0067">ATP-binding</keyword>
<keyword evidence="2" id="KW-0547">Nucleotide-binding</keyword>
<comment type="caution">
    <text evidence="5">The sequence shown here is derived from an EMBL/GenBank/DDBJ whole genome shotgun (WGS) entry which is preliminary data.</text>
</comment>
<dbReference type="SUPFAM" id="SSF56112">
    <property type="entry name" value="Protein kinase-like (PK-like)"/>
    <property type="match status" value="1"/>
</dbReference>
<evidence type="ECO:0000313" key="6">
    <source>
        <dbReference type="Proteomes" id="UP000784294"/>
    </source>
</evidence>
<dbReference type="SMART" id="SM00220">
    <property type="entry name" value="S_TKc"/>
    <property type="match status" value="1"/>
</dbReference>
<evidence type="ECO:0000256" key="2">
    <source>
        <dbReference type="ARBA" id="ARBA00022741"/>
    </source>
</evidence>
<gene>
    <name evidence="5" type="ORF">PXEA_LOCUS1167</name>
</gene>
<feature type="domain" description="Protein kinase" evidence="4">
    <location>
        <begin position="1"/>
        <end position="195"/>
    </location>
</feature>
<evidence type="ECO:0000313" key="5">
    <source>
        <dbReference type="EMBL" id="VEL07727.1"/>
    </source>
</evidence>
<dbReference type="Proteomes" id="UP000784294">
    <property type="component" value="Unassembled WGS sequence"/>
</dbReference>
<dbReference type="EMBL" id="CAAALY010002363">
    <property type="protein sequence ID" value="VEL07727.1"/>
    <property type="molecule type" value="Genomic_DNA"/>
</dbReference>
<organism evidence="5 6">
    <name type="scientific">Protopolystoma xenopodis</name>
    <dbReference type="NCBI Taxonomy" id="117903"/>
    <lineage>
        <taxon>Eukaryota</taxon>
        <taxon>Metazoa</taxon>
        <taxon>Spiralia</taxon>
        <taxon>Lophotrochozoa</taxon>
        <taxon>Platyhelminthes</taxon>
        <taxon>Monogenea</taxon>
        <taxon>Polyopisthocotylea</taxon>
        <taxon>Polystomatidea</taxon>
        <taxon>Polystomatidae</taxon>
        <taxon>Protopolystoma</taxon>
    </lineage>
</organism>
<evidence type="ECO:0000256" key="1">
    <source>
        <dbReference type="ARBA" id="ARBA00012513"/>
    </source>
</evidence>
<keyword evidence="6" id="KW-1185">Reference proteome</keyword>
<dbReference type="OrthoDB" id="1022360at2759"/>
<accession>A0A3S5A5P6</accession>
<dbReference type="AlphaFoldDB" id="A0A3S5A5P6"/>
<reference evidence="5" key="1">
    <citation type="submission" date="2018-11" db="EMBL/GenBank/DDBJ databases">
        <authorList>
            <consortium name="Pathogen Informatics"/>
        </authorList>
    </citation>
    <scope>NUCLEOTIDE SEQUENCE</scope>
</reference>
<dbReference type="PANTHER" id="PTHR45832">
    <property type="entry name" value="SERINE/THREONINE-PROTEIN KINASE SAMKA-RELATED-RELATED"/>
    <property type="match status" value="1"/>
</dbReference>
<dbReference type="GO" id="GO:0005524">
    <property type="term" value="F:ATP binding"/>
    <property type="evidence" value="ECO:0007669"/>
    <property type="project" value="UniProtKB-KW"/>
</dbReference>
<dbReference type="EC" id="2.7.11.1" evidence="1"/>
<dbReference type="PANTHER" id="PTHR45832:SF8">
    <property type="entry name" value="PROTEIN KINASE DOMAIN-CONTAINING PROTEIN"/>
    <property type="match status" value="1"/>
</dbReference>
<dbReference type="InterPro" id="IPR000719">
    <property type="entry name" value="Prot_kinase_dom"/>
</dbReference>
<evidence type="ECO:0000259" key="4">
    <source>
        <dbReference type="PROSITE" id="PS50011"/>
    </source>
</evidence>
<dbReference type="InterPro" id="IPR051931">
    <property type="entry name" value="PAK3-like"/>
</dbReference>
<name>A0A3S5A5P6_9PLAT</name>
<proteinExistence type="predicted"/>
<sequence>MNEEQIATVSRSVLHALAFLHDHGVIHRDVKSDSILLAADGRVKLSDFGFCAQLLYDIHVDTVHETSSFVSGENVLSFDLGPLEYSSFRSVHACYFFIFFQISASLPRRRSLVGTPYWMAPEVIGRKPYTTAVDVWSCGVLIIEMVDGEPTFFNEPPLHAMRRIRDSALPHLKYPQTVSYWAPLVSALYFYCNLY</sequence>
<dbReference type="GO" id="GO:0004674">
    <property type="term" value="F:protein serine/threonine kinase activity"/>
    <property type="evidence" value="ECO:0007669"/>
    <property type="project" value="UniProtKB-EC"/>
</dbReference>
<protein>
    <recommendedName>
        <fullName evidence="1">non-specific serine/threonine protein kinase</fullName>
        <ecNumber evidence="1">2.7.11.1</ecNumber>
    </recommendedName>
</protein>